<dbReference type="GO" id="GO:0016874">
    <property type="term" value="F:ligase activity"/>
    <property type="evidence" value="ECO:0007669"/>
    <property type="project" value="UniProtKB-KW"/>
</dbReference>
<feature type="active site" description="Proton acceptor" evidence="2">
    <location>
        <position position="143"/>
    </location>
</feature>
<dbReference type="InterPro" id="IPR014051">
    <property type="entry name" value="Phosphoesterase_HXTX"/>
</dbReference>
<evidence type="ECO:0000313" key="4">
    <source>
        <dbReference type="EMBL" id="OQD58960.1"/>
    </source>
</evidence>
<dbReference type="PANTHER" id="PTHR35561">
    <property type="entry name" value="RNA 2',3'-CYCLIC PHOSPHODIESTERASE"/>
    <property type="match status" value="1"/>
</dbReference>
<dbReference type="InterPro" id="IPR004175">
    <property type="entry name" value="RNA_CPDase"/>
</dbReference>
<evidence type="ECO:0000259" key="3">
    <source>
        <dbReference type="Pfam" id="PF02834"/>
    </source>
</evidence>
<proteinExistence type="inferred from homology"/>
<accession>A0A1V6N2L7</accession>
<keyword evidence="4" id="KW-0436">Ligase</keyword>
<dbReference type="InterPro" id="IPR009097">
    <property type="entry name" value="Cyclic_Pdiesterase"/>
</dbReference>
<name>A0A1V6N2L7_METAZ</name>
<evidence type="ECO:0000313" key="5">
    <source>
        <dbReference type="Proteomes" id="UP000191661"/>
    </source>
</evidence>
<dbReference type="GO" id="GO:0004113">
    <property type="term" value="F:2',3'-cyclic-nucleotide 3'-phosphodiesterase activity"/>
    <property type="evidence" value="ECO:0007669"/>
    <property type="project" value="InterPro"/>
</dbReference>
<dbReference type="EC" id="3.1.4.58" evidence="2"/>
<dbReference type="Pfam" id="PF02834">
    <property type="entry name" value="LigT_PEase"/>
    <property type="match status" value="2"/>
</dbReference>
<protein>
    <recommendedName>
        <fullName evidence="2">RNA 2',3'-cyclic phosphodiesterase</fullName>
        <shortName evidence="2">RNA 2',3'-CPDase</shortName>
        <ecNumber evidence="2">3.1.4.58</ecNumber>
    </recommendedName>
</protein>
<feature type="short sequence motif" description="HXTX 1" evidence="2">
    <location>
        <begin position="53"/>
        <end position="56"/>
    </location>
</feature>
<keyword evidence="5" id="KW-1185">Reference proteome</keyword>
<dbReference type="NCBIfam" id="TIGR02258">
    <property type="entry name" value="2_5_ligase"/>
    <property type="match status" value="1"/>
</dbReference>
<keyword evidence="1 2" id="KW-0378">Hydrolase</keyword>
<gene>
    <name evidence="4" type="primary">ligT</name>
    <name evidence="4" type="ORF">MBBAR_6c00700</name>
</gene>
<dbReference type="PANTHER" id="PTHR35561:SF1">
    <property type="entry name" value="RNA 2',3'-CYCLIC PHOSPHODIESTERASE"/>
    <property type="match status" value="1"/>
</dbReference>
<dbReference type="Gene3D" id="3.90.1140.10">
    <property type="entry name" value="Cyclic phosphodiesterase"/>
    <property type="match status" value="1"/>
</dbReference>
<comment type="similarity">
    <text evidence="2">Belongs to the 2H phosphoesterase superfamily. ThpR family.</text>
</comment>
<sequence length="200" mass="23461">MRLKYICEIMAAKQRCFLAIDIDSDLIQNIVKVQEEFKSTNNNVKYVEEENLHFTLKFFGDIDKNKVFEVKNCVLKVLNEIKFKDNFSNEISIKGIGTFPNKNYMKILWIGCENSEFLTKLHDALDLEFKNIGFKLDKQFKTHITIGRIRNLKDKKEFKSKIEKLENFEIGNMNIGKISLKKSELTPKGPIYSNIEVFEF</sequence>
<dbReference type="HAMAP" id="MF_01940">
    <property type="entry name" value="RNA_CPDase"/>
    <property type="match status" value="1"/>
</dbReference>
<feature type="domain" description="Phosphoesterase HXTX" evidence="3">
    <location>
        <begin position="20"/>
        <end position="109"/>
    </location>
</feature>
<dbReference type="Proteomes" id="UP000191661">
    <property type="component" value="Unassembled WGS sequence"/>
</dbReference>
<comment type="function">
    <text evidence="2">Hydrolyzes RNA 2',3'-cyclic phosphodiester to an RNA 2'-phosphomonoester.</text>
</comment>
<evidence type="ECO:0000256" key="1">
    <source>
        <dbReference type="ARBA" id="ARBA00022801"/>
    </source>
</evidence>
<comment type="caution">
    <text evidence="4">The sequence shown here is derived from an EMBL/GenBank/DDBJ whole genome shotgun (WGS) entry which is preliminary data.</text>
</comment>
<dbReference type="AlphaFoldDB" id="A0A1V6N2L7"/>
<feature type="short sequence motif" description="HXTX 2" evidence="2">
    <location>
        <begin position="143"/>
        <end position="146"/>
    </location>
</feature>
<reference evidence="4 5" key="1">
    <citation type="submission" date="2014-12" db="EMBL/GenBank/DDBJ databases">
        <title>Genome sequence of Methanobrevibacter arboriphilicus DH1, DSM1125.</title>
        <authorList>
            <person name="Poehlein A."/>
            <person name="Thauer R.K."/>
            <person name="Seedorf H."/>
            <person name="Daniel R."/>
        </authorList>
    </citation>
    <scope>NUCLEOTIDE SEQUENCE [LARGE SCALE GENOMIC DNA]</scope>
    <source>
        <strain evidence="4 5">DH1</strain>
    </source>
</reference>
<feature type="active site" description="Proton donor" evidence="2">
    <location>
        <position position="53"/>
    </location>
</feature>
<evidence type="ECO:0000256" key="2">
    <source>
        <dbReference type="HAMAP-Rule" id="MF_01940"/>
    </source>
</evidence>
<dbReference type="EMBL" id="JXMW01000006">
    <property type="protein sequence ID" value="OQD58960.1"/>
    <property type="molecule type" value="Genomic_DNA"/>
</dbReference>
<dbReference type="GO" id="GO:0008664">
    <property type="term" value="F:RNA 2',3'-cyclic 3'-phosphodiesterase activity"/>
    <property type="evidence" value="ECO:0007669"/>
    <property type="project" value="UniProtKB-EC"/>
</dbReference>
<feature type="domain" description="Phosphoesterase HXTX" evidence="3">
    <location>
        <begin position="116"/>
        <end position="192"/>
    </location>
</feature>
<organism evidence="4 5">
    <name type="scientific">Methanobrevibacter arboriphilus JCM 13429 = DSM 1125</name>
    <dbReference type="NCBI Taxonomy" id="1300164"/>
    <lineage>
        <taxon>Archaea</taxon>
        <taxon>Methanobacteriati</taxon>
        <taxon>Methanobacteriota</taxon>
        <taxon>Methanomada group</taxon>
        <taxon>Methanobacteria</taxon>
        <taxon>Methanobacteriales</taxon>
        <taxon>Methanobacteriaceae</taxon>
        <taxon>Methanobrevibacter</taxon>
    </lineage>
</organism>
<comment type="catalytic activity">
    <reaction evidence="2">
        <text>a 3'-end 2',3'-cyclophospho-ribonucleotide-RNA + H2O = a 3'-end 2'-phospho-ribonucleotide-RNA + H(+)</text>
        <dbReference type="Rhea" id="RHEA:11828"/>
        <dbReference type="Rhea" id="RHEA-COMP:10464"/>
        <dbReference type="Rhea" id="RHEA-COMP:17353"/>
        <dbReference type="ChEBI" id="CHEBI:15377"/>
        <dbReference type="ChEBI" id="CHEBI:15378"/>
        <dbReference type="ChEBI" id="CHEBI:83064"/>
        <dbReference type="ChEBI" id="CHEBI:173113"/>
        <dbReference type="EC" id="3.1.4.58"/>
    </reaction>
</comment>
<dbReference type="SUPFAM" id="SSF55144">
    <property type="entry name" value="LigT-like"/>
    <property type="match status" value="1"/>
</dbReference>